<dbReference type="AlphaFoldDB" id="A0A9W4TTU4"/>
<evidence type="ECO:0000259" key="10">
    <source>
        <dbReference type="Pfam" id="PF18596"/>
    </source>
</evidence>
<proteinExistence type="inferred from homology"/>
<feature type="domain" description="Sld7 C-terminal" evidence="10">
    <location>
        <begin position="179"/>
        <end position="263"/>
    </location>
</feature>
<dbReference type="OrthoDB" id="4063051at2759"/>
<dbReference type="InterPro" id="IPR041564">
    <property type="entry name" value="Sld7_N"/>
</dbReference>
<sequence length="266" mass="30602">MNHIRTIDIYSTIDDRVIQDVQLWLDNTEISIPKFKNCKICSCINHAKIPIYLIQCNSINVYTNEITTKDYFERNISKDIGVLCKVSEEVFIVFHYQNSLIKAMILNFNMLNKINKINLDSYPDDVLINMKPPKRTTITSRDLAIDQVLEKSKLKNNPFLTNSSPPSTSQVSNSVLSNQDQVNAAINKIISSGLRIRGLSSSLMNSLNDKLTIKEIHQMTFKSAIFTLRKHHYNFNNNRSRPAKQVTLNELQEIVENLLHLYVDVE</sequence>
<comment type="subcellular location">
    <subcellularLocation>
        <location evidence="2">Cytoplasm</location>
        <location evidence="2">Cytoskeleton</location>
        <location evidence="2">Spindle pole</location>
    </subcellularLocation>
    <subcellularLocation>
        <location evidence="1">Nucleus</location>
    </subcellularLocation>
</comment>
<evidence type="ECO:0000259" key="11">
    <source>
        <dbReference type="Pfam" id="PF18636"/>
    </source>
</evidence>
<evidence type="ECO:0000256" key="9">
    <source>
        <dbReference type="ARBA" id="ARBA00023306"/>
    </source>
</evidence>
<keyword evidence="8" id="KW-0539">Nucleus</keyword>
<comment type="similarity">
    <text evidence="3">Belongs to the SLD7 family.</text>
</comment>
<evidence type="ECO:0000256" key="7">
    <source>
        <dbReference type="ARBA" id="ARBA00023212"/>
    </source>
</evidence>
<dbReference type="InterPro" id="IPR041260">
    <property type="entry name" value="Sld7_C"/>
</dbReference>
<gene>
    <name evidence="12" type="ORF">CANVERA_P1022</name>
</gene>
<reference evidence="12" key="1">
    <citation type="submission" date="2022-12" db="EMBL/GenBank/DDBJ databases">
        <authorList>
            <person name="Brejova B."/>
        </authorList>
    </citation>
    <scope>NUCLEOTIDE SEQUENCE</scope>
</reference>
<dbReference type="Proteomes" id="UP001152885">
    <property type="component" value="Unassembled WGS sequence"/>
</dbReference>
<dbReference type="GO" id="GO:0006260">
    <property type="term" value="P:DNA replication"/>
    <property type="evidence" value="ECO:0007669"/>
    <property type="project" value="UniProtKB-KW"/>
</dbReference>
<evidence type="ECO:0000256" key="3">
    <source>
        <dbReference type="ARBA" id="ARBA00009044"/>
    </source>
</evidence>
<protein>
    <recommendedName>
        <fullName evidence="4">Mitochondrial morphogenesis protein SLD7</fullName>
    </recommendedName>
</protein>
<keyword evidence="6" id="KW-0235">DNA replication</keyword>
<comment type="caution">
    <text evidence="12">The sequence shown here is derived from an EMBL/GenBank/DDBJ whole genome shotgun (WGS) entry which is preliminary data.</text>
</comment>
<evidence type="ECO:0000256" key="6">
    <source>
        <dbReference type="ARBA" id="ARBA00022705"/>
    </source>
</evidence>
<keyword evidence="9" id="KW-0131">Cell cycle</keyword>
<evidence type="ECO:0000313" key="13">
    <source>
        <dbReference type="Proteomes" id="UP001152885"/>
    </source>
</evidence>
<evidence type="ECO:0000256" key="8">
    <source>
        <dbReference type="ARBA" id="ARBA00023242"/>
    </source>
</evidence>
<keyword evidence="7" id="KW-0206">Cytoskeleton</keyword>
<evidence type="ECO:0000256" key="4">
    <source>
        <dbReference type="ARBA" id="ARBA00017231"/>
    </source>
</evidence>
<organism evidence="12 13">
    <name type="scientific">Candida verbasci</name>
    <dbReference type="NCBI Taxonomy" id="1227364"/>
    <lineage>
        <taxon>Eukaryota</taxon>
        <taxon>Fungi</taxon>
        <taxon>Dikarya</taxon>
        <taxon>Ascomycota</taxon>
        <taxon>Saccharomycotina</taxon>
        <taxon>Pichiomycetes</taxon>
        <taxon>Debaryomycetaceae</taxon>
        <taxon>Candida/Lodderomyces clade</taxon>
        <taxon>Candida</taxon>
    </lineage>
</organism>
<dbReference type="GO" id="GO:0005634">
    <property type="term" value="C:nucleus"/>
    <property type="evidence" value="ECO:0007669"/>
    <property type="project" value="UniProtKB-SubCell"/>
</dbReference>
<keyword evidence="13" id="KW-1185">Reference proteome</keyword>
<evidence type="ECO:0000256" key="1">
    <source>
        <dbReference type="ARBA" id="ARBA00004123"/>
    </source>
</evidence>
<name>A0A9W4TTU4_9ASCO</name>
<feature type="domain" description="Sld7 N-terminal" evidence="11">
    <location>
        <begin position="7"/>
        <end position="109"/>
    </location>
</feature>
<accession>A0A9W4TTU4</accession>
<evidence type="ECO:0000256" key="5">
    <source>
        <dbReference type="ARBA" id="ARBA00022490"/>
    </source>
</evidence>
<keyword evidence="5" id="KW-0963">Cytoplasm</keyword>
<dbReference type="Pfam" id="PF18596">
    <property type="entry name" value="Sld7_C"/>
    <property type="match status" value="1"/>
</dbReference>
<dbReference type="GO" id="GO:0000922">
    <property type="term" value="C:spindle pole"/>
    <property type="evidence" value="ECO:0007669"/>
    <property type="project" value="UniProtKB-SubCell"/>
</dbReference>
<evidence type="ECO:0000256" key="2">
    <source>
        <dbReference type="ARBA" id="ARBA00004647"/>
    </source>
</evidence>
<dbReference type="EMBL" id="CANTUO010000001">
    <property type="protein sequence ID" value="CAI5756505.1"/>
    <property type="molecule type" value="Genomic_DNA"/>
</dbReference>
<dbReference type="Pfam" id="PF18636">
    <property type="entry name" value="Sld7_N"/>
    <property type="match status" value="1"/>
</dbReference>
<evidence type="ECO:0000313" key="12">
    <source>
        <dbReference type="EMBL" id="CAI5756505.1"/>
    </source>
</evidence>